<keyword evidence="2" id="KW-0812">Transmembrane</keyword>
<feature type="coiled-coil region" evidence="1">
    <location>
        <begin position="369"/>
        <end position="427"/>
    </location>
</feature>
<name>A0ABN6EV85_9BACT</name>
<feature type="coiled-coil region" evidence="1">
    <location>
        <begin position="295"/>
        <end position="343"/>
    </location>
</feature>
<gene>
    <name evidence="4" type="ORF">PSDVSF_23670</name>
</gene>
<keyword evidence="1" id="KW-0175">Coiled coil</keyword>
<proteinExistence type="predicted"/>
<organism evidence="4 5">
    <name type="scientific">Pseudodesulfovibrio sediminis</name>
    <dbReference type="NCBI Taxonomy" id="2810563"/>
    <lineage>
        <taxon>Bacteria</taxon>
        <taxon>Pseudomonadati</taxon>
        <taxon>Thermodesulfobacteriota</taxon>
        <taxon>Desulfovibrionia</taxon>
        <taxon>Desulfovibrionales</taxon>
        <taxon>Desulfovibrionaceae</taxon>
    </lineage>
</organism>
<feature type="transmembrane region" description="Helical" evidence="2">
    <location>
        <begin position="464"/>
        <end position="485"/>
    </location>
</feature>
<keyword evidence="2" id="KW-1133">Transmembrane helix</keyword>
<dbReference type="PANTHER" id="PTHR32309">
    <property type="entry name" value="TYROSINE-PROTEIN KINASE"/>
    <property type="match status" value="1"/>
</dbReference>
<keyword evidence="5" id="KW-1185">Reference proteome</keyword>
<sequence length="566" mass="64332">MFAIPAAAALLVASLVIIILPSIYTASATILVEGQEVPQELVQSTVTGYIEERLQSVSQRAFSRKNLLGVIERFGLYKEDRDILTSEEILEKMRENIIVENIQADVVSDTGRSTTATIAFSIAFDGKYPRQVLQTTNALVSLFLEENLRTREEKAHTTYDFLTRQLNQLREEVSATESKVAQFKEKHYRSLPEMMALNLQSLDRVQKDIDARQEMVKTLVDRKVYLEGQLATVDQTAYSYTAEGQRIMTPEEELKSLRSQYLSAKAIHSEKHPDVVKLTGQIALLEAELTARNTARDINAELESWRRKLTSLERQYTGQHPDVIKARSRVASLEKAQAQAEADNHQGMLKLDVDLDQENPAYINLKTQIEATTLEIRNERQMLVELRRKYDEYVGYIEHSPQVEQTYLQLQRDYQNSSQKYQETMQKVLAARQAQELEKEHVSEKFSLVEPPVLPEKPYKPRRAVLFVVAMVLSIGVGIGCILMAELLDSSVHDDGTLSGMIPAPVLGVIPYVQTAKEIRRQRRRKVFLVVASVGGVVMVTLLFHVFVLPIDILFFKIINKVQRIV</sequence>
<dbReference type="InterPro" id="IPR050445">
    <property type="entry name" value="Bact_polysacc_biosynth/exp"/>
</dbReference>
<protein>
    <submittedName>
        <fullName evidence="4">Chain-length determining protein</fullName>
    </submittedName>
</protein>
<dbReference type="EMBL" id="AP024485">
    <property type="protein sequence ID" value="BCS89125.1"/>
    <property type="molecule type" value="Genomic_DNA"/>
</dbReference>
<evidence type="ECO:0000313" key="5">
    <source>
        <dbReference type="Proteomes" id="UP001053296"/>
    </source>
</evidence>
<feature type="coiled-coil region" evidence="1">
    <location>
        <begin position="152"/>
        <end position="186"/>
    </location>
</feature>
<feature type="transmembrane region" description="Helical" evidence="2">
    <location>
        <begin position="527"/>
        <end position="548"/>
    </location>
</feature>
<dbReference type="Pfam" id="PF13807">
    <property type="entry name" value="GNVR"/>
    <property type="match status" value="1"/>
</dbReference>
<dbReference type="InterPro" id="IPR032807">
    <property type="entry name" value="GNVR"/>
</dbReference>
<reference evidence="4" key="1">
    <citation type="journal article" date="2022" name="Arch. Microbiol.">
        <title>Pseudodesulfovibrio sediminis sp. nov., a mesophilic and neutrophilic sulfate-reducing bacterium isolated from sediment of a brackish lake.</title>
        <authorList>
            <person name="Takahashi A."/>
            <person name="Kojima H."/>
            <person name="Watanabe M."/>
            <person name="Fukui M."/>
        </authorList>
    </citation>
    <scope>NUCLEOTIDE SEQUENCE</scope>
    <source>
        <strain evidence="4">SF6</strain>
    </source>
</reference>
<keyword evidence="2" id="KW-0472">Membrane</keyword>
<evidence type="ECO:0000256" key="1">
    <source>
        <dbReference type="SAM" id="Coils"/>
    </source>
</evidence>
<evidence type="ECO:0000256" key="2">
    <source>
        <dbReference type="SAM" id="Phobius"/>
    </source>
</evidence>
<dbReference type="PANTHER" id="PTHR32309:SF13">
    <property type="entry name" value="FERRIC ENTEROBACTIN TRANSPORT PROTEIN FEPE"/>
    <property type="match status" value="1"/>
</dbReference>
<evidence type="ECO:0000259" key="3">
    <source>
        <dbReference type="Pfam" id="PF13807"/>
    </source>
</evidence>
<evidence type="ECO:0000313" key="4">
    <source>
        <dbReference type="EMBL" id="BCS89125.1"/>
    </source>
</evidence>
<feature type="domain" description="Tyrosine-protein kinase G-rich" evidence="3">
    <location>
        <begin position="403"/>
        <end position="484"/>
    </location>
</feature>
<accession>A0ABN6EV85</accession>
<dbReference type="Proteomes" id="UP001053296">
    <property type="component" value="Chromosome"/>
</dbReference>